<dbReference type="RefSeq" id="WP_146438457.1">
    <property type="nucleotide sequence ID" value="NZ_SJPL01000001.1"/>
</dbReference>
<keyword evidence="3" id="KW-1185">Reference proteome</keyword>
<dbReference type="Proteomes" id="UP000317238">
    <property type="component" value="Unassembled WGS sequence"/>
</dbReference>
<evidence type="ECO:0000313" key="2">
    <source>
        <dbReference type="EMBL" id="TWT68690.1"/>
    </source>
</evidence>
<name>A0A5C5Y0F2_9PLAN</name>
<dbReference type="EC" id="5.3.99.-" evidence="2"/>
<dbReference type="AlphaFoldDB" id="A0A5C5Y0F2"/>
<dbReference type="InterPro" id="IPR013022">
    <property type="entry name" value="Xyl_isomerase-like_TIM-brl"/>
</dbReference>
<gene>
    <name evidence="2" type="primary">iolI_1</name>
    <name evidence="2" type="ORF">Pan14r_09370</name>
</gene>
<dbReference type="EMBL" id="SJPL01000001">
    <property type="protein sequence ID" value="TWT68690.1"/>
    <property type="molecule type" value="Genomic_DNA"/>
</dbReference>
<accession>A0A5C5Y0F2</accession>
<reference evidence="2 3" key="1">
    <citation type="submission" date="2019-02" db="EMBL/GenBank/DDBJ databases">
        <title>Deep-cultivation of Planctomycetes and their phenomic and genomic characterization uncovers novel biology.</title>
        <authorList>
            <person name="Wiegand S."/>
            <person name="Jogler M."/>
            <person name="Boedeker C."/>
            <person name="Pinto D."/>
            <person name="Vollmers J."/>
            <person name="Rivas-Marin E."/>
            <person name="Kohn T."/>
            <person name="Peeters S.H."/>
            <person name="Heuer A."/>
            <person name="Rast P."/>
            <person name="Oberbeckmann S."/>
            <person name="Bunk B."/>
            <person name="Jeske O."/>
            <person name="Meyerdierks A."/>
            <person name="Storesund J.E."/>
            <person name="Kallscheuer N."/>
            <person name="Luecker S."/>
            <person name="Lage O.M."/>
            <person name="Pohl T."/>
            <person name="Merkel B.J."/>
            <person name="Hornburger P."/>
            <person name="Mueller R.-W."/>
            <person name="Bruemmer F."/>
            <person name="Labrenz M."/>
            <person name="Spormann A.M."/>
            <person name="Op Den Camp H."/>
            <person name="Overmann J."/>
            <person name="Amann R."/>
            <person name="Jetten M.S.M."/>
            <person name="Mascher T."/>
            <person name="Medema M.H."/>
            <person name="Devos D.P."/>
            <person name="Kaster A.-K."/>
            <person name="Ovreas L."/>
            <person name="Rohde M."/>
            <person name="Galperin M.Y."/>
            <person name="Jogler C."/>
        </authorList>
    </citation>
    <scope>NUCLEOTIDE SEQUENCE [LARGE SCALE GENOMIC DNA]</scope>
    <source>
        <strain evidence="2 3">Pan14r</strain>
    </source>
</reference>
<sequence>MNHQRRRFLASSAGFLTASALTKSVLAQPSGRRRFTVDLRWGSIGVKASQREAIELAAKHGFESVAASPAELAKLSDSENQDLLGQLADAGLVWGSSGLPLDFRKDEARFQEGLRQLPTLAAAAQRAGVTRMGTWITPGSDELTYVANFRQHARRLRQCAKVLKDHGIRFGLEYVGTPSLRNSKRYPFIHTMRETADLHAEIGVDNMGFVLDSWHWYTARESADDIRALDSKQVVGCDLNDAPAGVDIEQQQDNQRELPMATGVIDVRSFLEALVDIGYDGPVRAEPFNKPLNQLDNDAACAKTSAAIHQAFALLD</sequence>
<keyword evidence="2" id="KW-0413">Isomerase</keyword>
<proteinExistence type="predicted"/>
<dbReference type="SUPFAM" id="SSF51658">
    <property type="entry name" value="Xylose isomerase-like"/>
    <property type="match status" value="1"/>
</dbReference>
<dbReference type="InterPro" id="IPR050312">
    <property type="entry name" value="IolE/XylAMocC-like"/>
</dbReference>
<dbReference type="Pfam" id="PF01261">
    <property type="entry name" value="AP_endonuc_2"/>
    <property type="match status" value="1"/>
</dbReference>
<evidence type="ECO:0000313" key="3">
    <source>
        <dbReference type="Proteomes" id="UP000317238"/>
    </source>
</evidence>
<dbReference type="InterPro" id="IPR036237">
    <property type="entry name" value="Xyl_isomerase-like_sf"/>
</dbReference>
<comment type="caution">
    <text evidence="2">The sequence shown here is derived from an EMBL/GenBank/DDBJ whole genome shotgun (WGS) entry which is preliminary data.</text>
</comment>
<organism evidence="2 3">
    <name type="scientific">Crateriforma conspicua</name>
    <dbReference type="NCBI Taxonomy" id="2527996"/>
    <lineage>
        <taxon>Bacteria</taxon>
        <taxon>Pseudomonadati</taxon>
        <taxon>Planctomycetota</taxon>
        <taxon>Planctomycetia</taxon>
        <taxon>Planctomycetales</taxon>
        <taxon>Planctomycetaceae</taxon>
        <taxon>Crateriforma</taxon>
    </lineage>
</organism>
<feature type="domain" description="Xylose isomerase-like TIM barrel" evidence="1">
    <location>
        <begin position="54"/>
        <end position="294"/>
    </location>
</feature>
<dbReference type="OrthoDB" id="9782626at2"/>
<dbReference type="Gene3D" id="3.20.20.150">
    <property type="entry name" value="Divalent-metal-dependent TIM barrel enzymes"/>
    <property type="match status" value="1"/>
</dbReference>
<protein>
    <submittedName>
        <fullName evidence="2">Inosose isomerase</fullName>
        <ecNumber evidence="2">5.3.99.-</ecNumber>
    </submittedName>
</protein>
<dbReference type="PANTHER" id="PTHR12110">
    <property type="entry name" value="HYDROXYPYRUVATE ISOMERASE"/>
    <property type="match status" value="1"/>
</dbReference>
<dbReference type="GO" id="GO:0016853">
    <property type="term" value="F:isomerase activity"/>
    <property type="evidence" value="ECO:0007669"/>
    <property type="project" value="UniProtKB-KW"/>
</dbReference>
<evidence type="ECO:0000259" key="1">
    <source>
        <dbReference type="Pfam" id="PF01261"/>
    </source>
</evidence>